<dbReference type="Pfam" id="PF13977">
    <property type="entry name" value="TetR_C_6"/>
    <property type="match status" value="1"/>
</dbReference>
<dbReference type="GO" id="GO:0000976">
    <property type="term" value="F:transcription cis-regulatory region binding"/>
    <property type="evidence" value="ECO:0007669"/>
    <property type="project" value="TreeGrafter"/>
</dbReference>
<dbReference type="PANTHER" id="PTHR30055">
    <property type="entry name" value="HTH-TYPE TRANSCRIPTIONAL REGULATOR RUTR"/>
    <property type="match status" value="1"/>
</dbReference>
<dbReference type="Gene3D" id="1.10.357.10">
    <property type="entry name" value="Tetracycline Repressor, domain 2"/>
    <property type="match status" value="1"/>
</dbReference>
<dbReference type="SUPFAM" id="SSF46689">
    <property type="entry name" value="Homeodomain-like"/>
    <property type="match status" value="1"/>
</dbReference>
<dbReference type="RefSeq" id="WP_101173859.1">
    <property type="nucleotide sequence ID" value="NZ_JBBMMG010000007.1"/>
</dbReference>
<evidence type="ECO:0000256" key="5">
    <source>
        <dbReference type="PROSITE-ProRule" id="PRU00335"/>
    </source>
</evidence>
<reference evidence="7 8" key="1">
    <citation type="submission" date="2017-12" db="EMBL/GenBank/DDBJ databases">
        <title>Corynebacterium mastitidis 16-1433 Genome.</title>
        <authorList>
            <person name="Gulvik C.A."/>
        </authorList>
    </citation>
    <scope>NUCLEOTIDE SEQUENCE [LARGE SCALE GENOMIC DNA]</scope>
    <source>
        <strain evidence="7 8">16-1433</strain>
    </source>
</reference>
<evidence type="ECO:0000259" key="6">
    <source>
        <dbReference type="PROSITE" id="PS50977"/>
    </source>
</evidence>
<keyword evidence="3 5" id="KW-0238">DNA-binding</keyword>
<organism evidence="7 8">
    <name type="scientific">Corynebacterium mastitidis</name>
    <dbReference type="NCBI Taxonomy" id="161890"/>
    <lineage>
        <taxon>Bacteria</taxon>
        <taxon>Bacillati</taxon>
        <taxon>Actinomycetota</taxon>
        <taxon>Actinomycetes</taxon>
        <taxon>Mycobacteriales</taxon>
        <taxon>Corynebacteriaceae</taxon>
        <taxon>Corynebacterium</taxon>
    </lineage>
</organism>
<dbReference type="Pfam" id="PF00440">
    <property type="entry name" value="TetR_N"/>
    <property type="match status" value="1"/>
</dbReference>
<accession>A0A2N0X6U7</accession>
<sequence length="191" mass="20699">MPKISEERRQLRRQCVIDAAVKVLRERGFAGASMAEIIAASGMSAGAIYGYFPGKKELFQAAAHQVLGQRLSVLQRTPTGEVPPPEEALEAFFAVLREGEEGSRMIVQMWGQAVHDADMRAVASEVIGGAREAVQGYLEAWYAQEGVPDPADRAREGAGLVLALAQGSLVQSALLGEPLFHLENGLRRMLR</sequence>
<dbReference type="AlphaFoldDB" id="A0A2N0X6U7"/>
<feature type="DNA-binding region" description="H-T-H motif" evidence="5">
    <location>
        <begin position="33"/>
        <end position="52"/>
    </location>
</feature>
<dbReference type="PROSITE" id="PS50977">
    <property type="entry name" value="HTH_TETR_2"/>
    <property type="match status" value="1"/>
</dbReference>
<dbReference type="InterPro" id="IPR036271">
    <property type="entry name" value="Tet_transcr_reg_TetR-rel_C_sf"/>
</dbReference>
<dbReference type="InterPro" id="IPR050109">
    <property type="entry name" value="HTH-type_TetR-like_transc_reg"/>
</dbReference>
<gene>
    <name evidence="7" type="ORF">CXB45_07315</name>
</gene>
<evidence type="ECO:0000256" key="1">
    <source>
        <dbReference type="ARBA" id="ARBA00022491"/>
    </source>
</evidence>
<dbReference type="InterPro" id="IPR039538">
    <property type="entry name" value="BetI_C"/>
</dbReference>
<evidence type="ECO:0000256" key="4">
    <source>
        <dbReference type="ARBA" id="ARBA00023163"/>
    </source>
</evidence>
<dbReference type="STRING" id="1121365.GCA_000375365_00685"/>
<name>A0A2N0X6U7_9CORY</name>
<evidence type="ECO:0000313" key="8">
    <source>
        <dbReference type="Proteomes" id="UP000233249"/>
    </source>
</evidence>
<proteinExistence type="predicted"/>
<evidence type="ECO:0000313" key="7">
    <source>
        <dbReference type="EMBL" id="PKF68426.1"/>
    </source>
</evidence>
<evidence type="ECO:0000256" key="3">
    <source>
        <dbReference type="ARBA" id="ARBA00023125"/>
    </source>
</evidence>
<dbReference type="PANTHER" id="PTHR30055:SF234">
    <property type="entry name" value="HTH-TYPE TRANSCRIPTIONAL REGULATOR BETI"/>
    <property type="match status" value="1"/>
</dbReference>
<evidence type="ECO:0000256" key="2">
    <source>
        <dbReference type="ARBA" id="ARBA00023015"/>
    </source>
</evidence>
<dbReference type="PRINTS" id="PR00455">
    <property type="entry name" value="HTHTETR"/>
</dbReference>
<keyword evidence="1" id="KW-0678">Repressor</keyword>
<protein>
    <recommendedName>
        <fullName evidence="6">HTH tetR-type domain-containing protein</fullName>
    </recommendedName>
</protein>
<feature type="domain" description="HTH tetR-type" evidence="6">
    <location>
        <begin position="10"/>
        <end position="70"/>
    </location>
</feature>
<dbReference type="InterPro" id="IPR009057">
    <property type="entry name" value="Homeodomain-like_sf"/>
</dbReference>
<dbReference type="SUPFAM" id="SSF48498">
    <property type="entry name" value="Tetracyclin repressor-like, C-terminal domain"/>
    <property type="match status" value="1"/>
</dbReference>
<dbReference type="OrthoDB" id="5242390at2"/>
<dbReference type="EMBL" id="PJAF01000019">
    <property type="protein sequence ID" value="PKF68426.1"/>
    <property type="molecule type" value="Genomic_DNA"/>
</dbReference>
<comment type="caution">
    <text evidence="7">The sequence shown here is derived from an EMBL/GenBank/DDBJ whole genome shotgun (WGS) entry which is preliminary data.</text>
</comment>
<dbReference type="Proteomes" id="UP000233249">
    <property type="component" value="Unassembled WGS sequence"/>
</dbReference>
<keyword evidence="4" id="KW-0804">Transcription</keyword>
<keyword evidence="2" id="KW-0805">Transcription regulation</keyword>
<dbReference type="InterPro" id="IPR001647">
    <property type="entry name" value="HTH_TetR"/>
</dbReference>
<dbReference type="GO" id="GO:0003700">
    <property type="term" value="F:DNA-binding transcription factor activity"/>
    <property type="evidence" value="ECO:0007669"/>
    <property type="project" value="TreeGrafter"/>
</dbReference>